<proteinExistence type="predicted"/>
<dbReference type="Proteomes" id="UP000476176">
    <property type="component" value="Unassembled WGS sequence"/>
</dbReference>
<evidence type="ECO:0000313" key="6">
    <source>
        <dbReference type="Proteomes" id="UP000433483"/>
    </source>
</evidence>
<keyword evidence="6" id="KW-1185">Reference proteome</keyword>
<evidence type="ECO:0000313" key="2">
    <source>
        <dbReference type="EMBL" id="KAE9075083.1"/>
    </source>
</evidence>
<dbReference type="EMBL" id="QXGA01000939">
    <property type="protein sequence ID" value="KAE9134827.1"/>
    <property type="molecule type" value="Genomic_DNA"/>
</dbReference>
<evidence type="ECO:0000313" key="7">
    <source>
        <dbReference type="Proteomes" id="UP000440732"/>
    </source>
</evidence>
<dbReference type="EMBL" id="QXGC01002620">
    <property type="protein sequence ID" value="KAE9183747.1"/>
    <property type="molecule type" value="Genomic_DNA"/>
</dbReference>
<protein>
    <submittedName>
        <fullName evidence="3">Uncharacterized protein</fullName>
    </submittedName>
</protein>
<dbReference type="AlphaFoldDB" id="A0A6A3TEK5"/>
<dbReference type="EMBL" id="QXGB01000999">
    <property type="protein sequence ID" value="KAE9199252.1"/>
    <property type="molecule type" value="Genomic_DNA"/>
</dbReference>
<sequence>MACYGSAVATPPTAATHNGQMDGRGQRPESAAGVGGMAPSPPTTEERQQQAQATASRAAWQQLALS</sequence>
<organism evidence="3 7">
    <name type="scientific">Phytophthora fragariae</name>
    <dbReference type="NCBI Taxonomy" id="53985"/>
    <lineage>
        <taxon>Eukaryota</taxon>
        <taxon>Sar</taxon>
        <taxon>Stramenopiles</taxon>
        <taxon>Oomycota</taxon>
        <taxon>Peronosporomycetes</taxon>
        <taxon>Peronosporales</taxon>
        <taxon>Peronosporaceae</taxon>
        <taxon>Phytophthora</taxon>
    </lineage>
</organism>
<evidence type="ECO:0000313" key="5">
    <source>
        <dbReference type="EMBL" id="KAE9199252.1"/>
    </source>
</evidence>
<gene>
    <name evidence="4" type="ORF">PF004_g23855</name>
    <name evidence="5" type="ORF">PF005_g15809</name>
    <name evidence="3" type="ORF">PF006_g14739</name>
    <name evidence="2" type="ORF">PF010_g24445</name>
</gene>
<comment type="caution">
    <text evidence="3">The sequence shown here is derived from an EMBL/GenBank/DDBJ whole genome shotgun (WGS) entry which is preliminary data.</text>
</comment>
<evidence type="ECO:0000313" key="8">
    <source>
        <dbReference type="Proteomes" id="UP000476176"/>
    </source>
</evidence>
<reference evidence="6 7" key="1">
    <citation type="submission" date="2018-08" db="EMBL/GenBank/DDBJ databases">
        <title>Genomic investigation of the strawberry pathogen Phytophthora fragariae indicates pathogenicity is determined by transcriptional variation in three key races.</title>
        <authorList>
            <person name="Adams T.M."/>
            <person name="Armitage A.D."/>
            <person name="Sobczyk M.K."/>
            <person name="Bates H.J."/>
            <person name="Dunwell J.M."/>
            <person name="Nellist C.F."/>
            <person name="Harrison R.J."/>
        </authorList>
    </citation>
    <scope>NUCLEOTIDE SEQUENCE [LARGE SCALE GENOMIC DNA]</scope>
    <source>
        <strain evidence="4 8">BC-23</strain>
        <strain evidence="5 6">NOV-27</strain>
        <strain evidence="3 7">NOV-5</strain>
        <strain evidence="2 9">ONT-3</strain>
    </source>
</reference>
<evidence type="ECO:0000313" key="9">
    <source>
        <dbReference type="Proteomes" id="UP000488956"/>
    </source>
</evidence>
<dbReference type="Proteomes" id="UP000433483">
    <property type="component" value="Unassembled WGS sequence"/>
</dbReference>
<dbReference type="Proteomes" id="UP000488956">
    <property type="component" value="Unassembled WGS sequence"/>
</dbReference>
<evidence type="ECO:0000313" key="3">
    <source>
        <dbReference type="EMBL" id="KAE9134827.1"/>
    </source>
</evidence>
<feature type="compositionally biased region" description="Low complexity" evidence="1">
    <location>
        <begin position="49"/>
        <end position="66"/>
    </location>
</feature>
<dbReference type="EMBL" id="QXFX01002636">
    <property type="protein sequence ID" value="KAE9075083.1"/>
    <property type="molecule type" value="Genomic_DNA"/>
</dbReference>
<evidence type="ECO:0000256" key="1">
    <source>
        <dbReference type="SAM" id="MobiDB-lite"/>
    </source>
</evidence>
<accession>A0A6A3TEK5</accession>
<dbReference type="Proteomes" id="UP000440732">
    <property type="component" value="Unassembled WGS sequence"/>
</dbReference>
<name>A0A6A3TEK5_9STRA</name>
<evidence type="ECO:0000313" key="4">
    <source>
        <dbReference type="EMBL" id="KAE9183747.1"/>
    </source>
</evidence>
<feature type="region of interest" description="Disordered" evidence="1">
    <location>
        <begin position="1"/>
        <end position="66"/>
    </location>
</feature>